<dbReference type="Proteomes" id="UP000039865">
    <property type="component" value="Unassembled WGS sequence"/>
</dbReference>
<feature type="region of interest" description="Disordered" evidence="1">
    <location>
        <begin position="659"/>
        <end position="712"/>
    </location>
</feature>
<proteinExistence type="predicted"/>
<keyword evidence="3" id="KW-1185">Reference proteome</keyword>
<evidence type="ECO:0000256" key="1">
    <source>
        <dbReference type="SAM" id="MobiDB-lite"/>
    </source>
</evidence>
<feature type="region of interest" description="Disordered" evidence="1">
    <location>
        <begin position="604"/>
        <end position="632"/>
    </location>
</feature>
<evidence type="ECO:0000313" key="2">
    <source>
        <dbReference type="EMBL" id="CDW86769.1"/>
    </source>
</evidence>
<dbReference type="PANTHER" id="PTHR21575">
    <property type="entry name" value="PROTEIN HID1"/>
    <property type="match status" value="1"/>
</dbReference>
<accession>A0A078AX72</accession>
<dbReference type="AlphaFoldDB" id="A0A078AX72"/>
<dbReference type="InParanoid" id="A0A078AX72"/>
<feature type="compositionally biased region" description="Polar residues" evidence="1">
    <location>
        <begin position="693"/>
        <end position="712"/>
    </location>
</feature>
<evidence type="ECO:0000313" key="3">
    <source>
        <dbReference type="Proteomes" id="UP000039865"/>
    </source>
</evidence>
<reference evidence="2 3" key="1">
    <citation type="submission" date="2014-06" db="EMBL/GenBank/DDBJ databases">
        <authorList>
            <person name="Swart Estienne"/>
        </authorList>
    </citation>
    <scope>NUCLEOTIDE SEQUENCE [LARGE SCALE GENOMIC DNA]</scope>
    <source>
        <strain evidence="2 3">130c</strain>
    </source>
</reference>
<dbReference type="Pfam" id="PF12722">
    <property type="entry name" value="Hid1"/>
    <property type="match status" value="1"/>
</dbReference>
<feature type="compositionally biased region" description="Polar residues" evidence="1">
    <location>
        <begin position="663"/>
        <end position="672"/>
    </location>
</feature>
<gene>
    <name evidence="2" type="primary">Contig7139.g7639</name>
    <name evidence="2" type="ORF">STYLEM_15867</name>
</gene>
<dbReference type="OrthoDB" id="310000at2759"/>
<evidence type="ECO:0008006" key="4">
    <source>
        <dbReference type="Google" id="ProtNLM"/>
    </source>
</evidence>
<protein>
    <recommendedName>
        <fullName evidence="4">High-temperature-induced dauer-formation protein</fullName>
    </recommendedName>
</protein>
<organism evidence="2 3">
    <name type="scientific">Stylonychia lemnae</name>
    <name type="common">Ciliate</name>
    <dbReference type="NCBI Taxonomy" id="5949"/>
    <lineage>
        <taxon>Eukaryota</taxon>
        <taxon>Sar</taxon>
        <taxon>Alveolata</taxon>
        <taxon>Ciliophora</taxon>
        <taxon>Intramacronucleata</taxon>
        <taxon>Spirotrichea</taxon>
        <taxon>Stichotrichia</taxon>
        <taxon>Sporadotrichida</taxon>
        <taxon>Oxytrichidae</taxon>
        <taxon>Stylonychinae</taxon>
        <taxon>Stylonychia</taxon>
    </lineage>
</organism>
<sequence length="894" mass="104003">MGGSFSTTDYRDQIVKFQKNYLGMDDTNDLQNFLLQSEDFYNMFTTCQLEDFRKAIKTMHDLATQQKIISDDNQRKQLKGAIHVLIRTFPLLFEDKEIMMRCMWREQALFGNQVNALKMMDSISILLFKPGFTVQEVPDGLELQYSGIDEQLVWKSGISIPEAPNHYYNSYNPIRIDLMRLMIIILSQPLYYGPDEYLLVLNPFSTYFTNRRAKNTKNLFVSLVNTVLSYDCQGYGIPYFSAIDQGGDQEQMTSIALHLLLILIEYKPPSLDNLKYLINGGHTSLTRIKDFFYHGSKYNQCLLIYISEPNDVQVIEDLTINEHYRLMRVIHGRINLDPLYTGLSQFFQNIVDSQLTYLPNSVNMIPFNQEHVFEDFTMREDFHQKILLGVLILLDQSKKNPTKSNLMYLTIFMLLTISSSRELSMNLNHPYNLGIKLDVPEFQGTYADLVFLSVYKLIHNGPRLLKPIYKSIIAILSNVAPYTKKLCREAADGLMYLVQVFSKKEFLLEKEDNCKSLTSLFEAINYLVAYHDETNQYLQIQLMKYQTMFDYFDATDFELKLTQTSHQIQPQQRQNQSPQKELVAVTNTHQEETKDGLLQNVQEESKVEEEIQQKQADPIHHESPYQNNENKNDNEVIIDKKNHQNEEEKVSISEVIVEEQQQHRSPVQTSHHQQQQDDDEDDDGWKKQEESPKNSQSTVDTQQQQPEQTNDIQQESGFKALQNISDTKIERQNQDVQSRQGLAANEEQKGDNLAAEALLNQRMVDAQWPSPEWFKKWKETLILANIKACISHTYNKAMSFRNQLIEEDGSYASNQIVNIDEDQLATYLQRFSLKGLLPTMPKILVTTYRGNDSIDTWLIAYLWGLIFVQAQEFSLFDHRKFRLFSINTYQGNNS</sequence>
<dbReference type="GO" id="GO:0000138">
    <property type="term" value="C:Golgi trans cisterna"/>
    <property type="evidence" value="ECO:0007669"/>
    <property type="project" value="TreeGrafter"/>
</dbReference>
<feature type="compositionally biased region" description="Basic and acidic residues" evidence="1">
    <location>
        <begin position="604"/>
        <end position="623"/>
    </location>
</feature>
<dbReference type="EMBL" id="CCKQ01014965">
    <property type="protein sequence ID" value="CDW86769.1"/>
    <property type="molecule type" value="Genomic_DNA"/>
</dbReference>
<dbReference type="InterPro" id="IPR026705">
    <property type="entry name" value="Hid-1/Ecm30"/>
</dbReference>
<dbReference type="PANTHER" id="PTHR21575:SF12">
    <property type="entry name" value="PROTEIN HID1"/>
    <property type="match status" value="1"/>
</dbReference>
<name>A0A078AX72_STYLE</name>
<dbReference type="GO" id="GO:0016020">
    <property type="term" value="C:membrane"/>
    <property type="evidence" value="ECO:0007669"/>
    <property type="project" value="TreeGrafter"/>
</dbReference>
<dbReference type="GO" id="GO:0005797">
    <property type="term" value="C:Golgi medial cisterna"/>
    <property type="evidence" value="ECO:0007669"/>
    <property type="project" value="TreeGrafter"/>
</dbReference>